<protein>
    <recommendedName>
        <fullName evidence="3">indole-3-glycerol-phosphate synthase</fullName>
        <ecNumber evidence="3">4.1.1.48</ecNumber>
    </recommendedName>
</protein>
<evidence type="ECO:0000256" key="5">
    <source>
        <dbReference type="ARBA" id="ARBA00022793"/>
    </source>
</evidence>
<organism evidence="12 13">
    <name type="scientific">Ectocarpus siliculosus</name>
    <name type="common">Brown alga</name>
    <name type="synonym">Conferva siliculosa</name>
    <dbReference type="NCBI Taxonomy" id="2880"/>
    <lineage>
        <taxon>Eukaryota</taxon>
        <taxon>Sar</taxon>
        <taxon>Stramenopiles</taxon>
        <taxon>Ochrophyta</taxon>
        <taxon>PX clade</taxon>
        <taxon>Phaeophyceae</taxon>
        <taxon>Ectocarpales</taxon>
        <taxon>Ectocarpaceae</taxon>
        <taxon>Ectocarpus</taxon>
    </lineage>
</organism>
<dbReference type="EC" id="4.1.1.48" evidence="3"/>
<dbReference type="PANTHER" id="PTHR22854">
    <property type="entry name" value="TRYPTOPHAN BIOSYNTHESIS PROTEIN"/>
    <property type="match status" value="1"/>
</dbReference>
<comment type="catalytic activity">
    <reaction evidence="1">
        <text>1-(2-carboxyphenylamino)-1-deoxy-D-ribulose 5-phosphate + H(+) = (1S,2R)-1-C-(indol-3-yl)glycerol 3-phosphate + CO2 + H2O</text>
        <dbReference type="Rhea" id="RHEA:23476"/>
        <dbReference type="ChEBI" id="CHEBI:15377"/>
        <dbReference type="ChEBI" id="CHEBI:15378"/>
        <dbReference type="ChEBI" id="CHEBI:16526"/>
        <dbReference type="ChEBI" id="CHEBI:58613"/>
        <dbReference type="ChEBI" id="CHEBI:58866"/>
        <dbReference type="EC" id="4.1.1.48"/>
    </reaction>
</comment>
<dbReference type="InterPro" id="IPR045186">
    <property type="entry name" value="Indole-3-glycerol_P_synth"/>
</dbReference>
<comment type="pathway">
    <text evidence="2">Amino-acid biosynthesis; L-tryptophan biosynthesis; L-tryptophan from chorismate: step 4/5.</text>
</comment>
<evidence type="ECO:0000256" key="4">
    <source>
        <dbReference type="ARBA" id="ARBA00022605"/>
    </source>
</evidence>
<dbReference type="InParanoid" id="D7G2M9"/>
<evidence type="ECO:0000256" key="6">
    <source>
        <dbReference type="ARBA" id="ARBA00022822"/>
    </source>
</evidence>
<dbReference type="Proteomes" id="UP000002630">
    <property type="component" value="Linkage Group LG23"/>
</dbReference>
<proteinExistence type="predicted"/>
<gene>
    <name evidence="12" type="primary">IGPS</name>
    <name evidence="12" type="ORF">Esi_0048_0062</name>
</gene>
<dbReference type="InterPro" id="IPR013798">
    <property type="entry name" value="Indole-3-glycerol_P_synth_dom"/>
</dbReference>
<dbReference type="GO" id="GO:0000162">
    <property type="term" value="P:L-tryptophan biosynthetic process"/>
    <property type="evidence" value="ECO:0007669"/>
    <property type="project" value="UniProtKB-UniPathway"/>
</dbReference>
<sequence length="387" mass="41248">MRRCCGTAVAFLLATCVEHAGGLLSTPSTASSSALSRHASFPPRSTYAASGRRSTRRRGLGQAGSGRERASSSTATTTMGIAYNPNDELRAIVQRKQHETKSLLAAHTASDDRLQMRLSYGASESCYALRSALRRNKGQEQDHQAVVVADMKRRSPTSAELPPDVNAFDDPAAWASQLHTAGASVLMVNTDGPAWGGSLSDLDKVVAHFKKLGKTPPPIVAKDVIVHPMQMAQALEKGAAGTVLIACVLGPALCDFMDAATMMGTECIVEVHTPAEVEKALEHGASVIMVNNWDRITGKLYPKQAKAVRHLIPDQVLTIASGGIDSVEQAGRLTDEGYDAVVLGRSLVSGASGPELIRGIVDRVGVPRSMLGWGVKAEDLDYDRRKR</sequence>
<keyword evidence="7" id="KW-0057">Aromatic amino acid biosynthesis</keyword>
<dbReference type="OMA" id="METIVEC"/>
<feature type="signal peptide" evidence="10">
    <location>
        <begin position="1"/>
        <end position="22"/>
    </location>
</feature>
<evidence type="ECO:0000256" key="2">
    <source>
        <dbReference type="ARBA" id="ARBA00004696"/>
    </source>
</evidence>
<evidence type="ECO:0000313" key="13">
    <source>
        <dbReference type="Proteomes" id="UP000002630"/>
    </source>
</evidence>
<keyword evidence="6" id="KW-0822">Tryptophan biosynthesis</keyword>
<dbReference type="Gene3D" id="3.20.20.70">
    <property type="entry name" value="Aldolase class I"/>
    <property type="match status" value="1"/>
</dbReference>
<evidence type="ECO:0000259" key="11">
    <source>
        <dbReference type="Pfam" id="PF00218"/>
    </source>
</evidence>
<dbReference type="PANTHER" id="PTHR22854:SF2">
    <property type="entry name" value="INDOLE-3-GLYCEROL-PHOSPHATE SYNTHASE"/>
    <property type="match status" value="1"/>
</dbReference>
<feature type="region of interest" description="Disordered" evidence="9">
    <location>
        <begin position="27"/>
        <end position="81"/>
    </location>
</feature>
<evidence type="ECO:0000313" key="12">
    <source>
        <dbReference type="EMBL" id="CBJ26854.1"/>
    </source>
</evidence>
<accession>D7G2M9</accession>
<dbReference type="GO" id="GO:0004640">
    <property type="term" value="F:phosphoribosylanthranilate isomerase activity"/>
    <property type="evidence" value="ECO:0007669"/>
    <property type="project" value="TreeGrafter"/>
</dbReference>
<evidence type="ECO:0000256" key="7">
    <source>
        <dbReference type="ARBA" id="ARBA00023141"/>
    </source>
</evidence>
<keyword evidence="5" id="KW-0210">Decarboxylase</keyword>
<evidence type="ECO:0000256" key="10">
    <source>
        <dbReference type="SAM" id="SignalP"/>
    </source>
</evidence>
<dbReference type="EMBL" id="FN648685">
    <property type="protein sequence ID" value="CBJ26854.1"/>
    <property type="molecule type" value="Genomic_DNA"/>
</dbReference>
<dbReference type="GO" id="GO:0004425">
    <property type="term" value="F:indole-3-glycerol-phosphate synthase activity"/>
    <property type="evidence" value="ECO:0007669"/>
    <property type="project" value="UniProtKB-EC"/>
</dbReference>
<dbReference type="AlphaFoldDB" id="D7G2M9"/>
<dbReference type="STRING" id="2880.D7G2M9"/>
<evidence type="ECO:0000256" key="9">
    <source>
        <dbReference type="SAM" id="MobiDB-lite"/>
    </source>
</evidence>
<feature type="chain" id="PRO_5003096006" description="indole-3-glycerol-phosphate synthase" evidence="10">
    <location>
        <begin position="23"/>
        <end position="387"/>
    </location>
</feature>
<feature type="compositionally biased region" description="Low complexity" evidence="9">
    <location>
        <begin position="27"/>
        <end position="52"/>
    </location>
</feature>
<feature type="compositionally biased region" description="Low complexity" evidence="9">
    <location>
        <begin position="71"/>
        <end position="81"/>
    </location>
</feature>
<reference evidence="12 13" key="1">
    <citation type="journal article" date="2010" name="Nature">
        <title>The Ectocarpus genome and the independent evolution of multicellularity in brown algae.</title>
        <authorList>
            <person name="Cock J.M."/>
            <person name="Sterck L."/>
            <person name="Rouze P."/>
            <person name="Scornet D."/>
            <person name="Allen A.E."/>
            <person name="Amoutzias G."/>
            <person name="Anthouard V."/>
            <person name="Artiguenave F."/>
            <person name="Aury J.M."/>
            <person name="Badger J.H."/>
            <person name="Beszteri B."/>
            <person name="Billiau K."/>
            <person name="Bonnet E."/>
            <person name="Bothwell J.H."/>
            <person name="Bowler C."/>
            <person name="Boyen C."/>
            <person name="Brownlee C."/>
            <person name="Carrano C.J."/>
            <person name="Charrier B."/>
            <person name="Cho G.Y."/>
            <person name="Coelho S.M."/>
            <person name="Collen J."/>
            <person name="Corre E."/>
            <person name="Da Silva C."/>
            <person name="Delage L."/>
            <person name="Delaroque N."/>
            <person name="Dittami S.M."/>
            <person name="Doulbeau S."/>
            <person name="Elias M."/>
            <person name="Farnham G."/>
            <person name="Gachon C.M."/>
            <person name="Gschloessl B."/>
            <person name="Heesch S."/>
            <person name="Jabbari K."/>
            <person name="Jubin C."/>
            <person name="Kawai H."/>
            <person name="Kimura K."/>
            <person name="Kloareg B."/>
            <person name="Kupper F.C."/>
            <person name="Lang D."/>
            <person name="Le Bail A."/>
            <person name="Leblanc C."/>
            <person name="Lerouge P."/>
            <person name="Lohr M."/>
            <person name="Lopez P.J."/>
            <person name="Martens C."/>
            <person name="Maumus F."/>
            <person name="Michel G."/>
            <person name="Miranda-Saavedra D."/>
            <person name="Morales J."/>
            <person name="Moreau H."/>
            <person name="Motomura T."/>
            <person name="Nagasato C."/>
            <person name="Napoli C.A."/>
            <person name="Nelson D.R."/>
            <person name="Nyvall-Collen P."/>
            <person name="Peters A.F."/>
            <person name="Pommier C."/>
            <person name="Potin P."/>
            <person name="Poulain J."/>
            <person name="Quesneville H."/>
            <person name="Read B."/>
            <person name="Rensing S.A."/>
            <person name="Ritter A."/>
            <person name="Rousvoal S."/>
            <person name="Samanta M."/>
            <person name="Samson G."/>
            <person name="Schroeder D.C."/>
            <person name="Segurens B."/>
            <person name="Strittmatter M."/>
            <person name="Tonon T."/>
            <person name="Tregear J.W."/>
            <person name="Valentin K."/>
            <person name="von Dassow P."/>
            <person name="Yamagishi T."/>
            <person name="Van de Peer Y."/>
            <person name="Wincker P."/>
        </authorList>
    </citation>
    <scope>NUCLEOTIDE SEQUENCE [LARGE SCALE GENOMIC DNA]</scope>
    <source>
        <strain evidence="13">Ec32 / CCAP1310/4</strain>
    </source>
</reference>
<keyword evidence="4" id="KW-0028">Amino-acid biosynthesis</keyword>
<dbReference type="Pfam" id="PF00218">
    <property type="entry name" value="IGPS"/>
    <property type="match status" value="1"/>
</dbReference>
<dbReference type="InterPro" id="IPR011060">
    <property type="entry name" value="RibuloseP-bd_barrel"/>
</dbReference>
<evidence type="ECO:0000256" key="1">
    <source>
        <dbReference type="ARBA" id="ARBA00001633"/>
    </source>
</evidence>
<keyword evidence="8 12" id="KW-0456">Lyase</keyword>
<dbReference type="InterPro" id="IPR013785">
    <property type="entry name" value="Aldolase_TIM"/>
</dbReference>
<name>D7G2M9_ECTSI</name>
<dbReference type="EMBL" id="FN649748">
    <property type="protein sequence ID" value="CBJ26854.1"/>
    <property type="molecule type" value="Genomic_DNA"/>
</dbReference>
<keyword evidence="10" id="KW-0732">Signal</keyword>
<dbReference type="OrthoDB" id="524799at2759"/>
<keyword evidence="13" id="KW-1185">Reference proteome</keyword>
<evidence type="ECO:0000256" key="8">
    <source>
        <dbReference type="ARBA" id="ARBA00023239"/>
    </source>
</evidence>
<evidence type="ECO:0000256" key="3">
    <source>
        <dbReference type="ARBA" id="ARBA00012362"/>
    </source>
</evidence>
<feature type="domain" description="Indole-3-glycerol phosphate synthase" evidence="11">
    <location>
        <begin position="93"/>
        <end position="351"/>
    </location>
</feature>
<dbReference type="SUPFAM" id="SSF51366">
    <property type="entry name" value="Ribulose-phoshate binding barrel"/>
    <property type="match status" value="1"/>
</dbReference>
<dbReference type="UniPathway" id="UPA00035">
    <property type="reaction ID" value="UER00043"/>
</dbReference>